<proteinExistence type="inferred from homology"/>
<organism evidence="7 8">
    <name type="scientific">Leucosporidium creatinivorum</name>
    <dbReference type="NCBI Taxonomy" id="106004"/>
    <lineage>
        <taxon>Eukaryota</taxon>
        <taxon>Fungi</taxon>
        <taxon>Dikarya</taxon>
        <taxon>Basidiomycota</taxon>
        <taxon>Pucciniomycotina</taxon>
        <taxon>Microbotryomycetes</taxon>
        <taxon>Leucosporidiales</taxon>
        <taxon>Leucosporidium</taxon>
    </lineage>
</organism>
<comment type="function">
    <text evidence="5">May play a role in ribosome biogenesis.</text>
</comment>
<feature type="compositionally biased region" description="Low complexity" evidence="6">
    <location>
        <begin position="16"/>
        <end position="26"/>
    </location>
</feature>
<dbReference type="EMBL" id="MCGR01000004">
    <property type="protein sequence ID" value="ORY90169.1"/>
    <property type="molecule type" value="Genomic_DNA"/>
</dbReference>
<evidence type="ECO:0000313" key="8">
    <source>
        <dbReference type="Proteomes" id="UP000193467"/>
    </source>
</evidence>
<dbReference type="PANTHER" id="PTHR14211:SF7">
    <property type="entry name" value="RIBOSOME BIOGENESIS PROTEIN NOP53"/>
    <property type="match status" value="1"/>
</dbReference>
<feature type="compositionally biased region" description="Basic residues" evidence="6">
    <location>
        <begin position="1"/>
        <end position="15"/>
    </location>
</feature>
<dbReference type="PIRSF" id="PIRSF017302">
    <property type="entry name" value="Gltscr2"/>
    <property type="match status" value="1"/>
</dbReference>
<dbReference type="GO" id="GO:0005730">
    <property type="term" value="C:nucleolus"/>
    <property type="evidence" value="ECO:0007669"/>
    <property type="project" value="UniProtKB-SubCell"/>
</dbReference>
<feature type="region of interest" description="Disordered" evidence="6">
    <location>
        <begin position="1"/>
        <end position="26"/>
    </location>
</feature>
<dbReference type="GO" id="GO:0008097">
    <property type="term" value="F:5S rRNA binding"/>
    <property type="evidence" value="ECO:0007669"/>
    <property type="project" value="TreeGrafter"/>
</dbReference>
<name>A0A1Y2G0L0_9BASI</name>
<feature type="compositionally biased region" description="Basic residues" evidence="6">
    <location>
        <begin position="421"/>
        <end position="435"/>
    </location>
</feature>
<dbReference type="AlphaFoldDB" id="A0A1Y2G0L0"/>
<dbReference type="InParanoid" id="A0A1Y2G0L0"/>
<evidence type="ECO:0000313" key="7">
    <source>
        <dbReference type="EMBL" id="ORY90169.1"/>
    </source>
</evidence>
<keyword evidence="8" id="KW-1185">Reference proteome</keyword>
<dbReference type="GO" id="GO:0005654">
    <property type="term" value="C:nucleoplasm"/>
    <property type="evidence" value="ECO:0007669"/>
    <property type="project" value="UniProtKB-SubCell"/>
</dbReference>
<comment type="caution">
    <text evidence="7">The sequence shown here is derived from an EMBL/GenBank/DDBJ whole genome shotgun (WGS) entry which is preliminary data.</text>
</comment>
<keyword evidence="4 5" id="KW-0539">Nucleus</keyword>
<dbReference type="FunCoup" id="A0A1Y2G0L0">
    <property type="interactions" value="370"/>
</dbReference>
<gene>
    <name evidence="7" type="ORF">BCR35DRAFT_349926</name>
</gene>
<dbReference type="GO" id="GO:0000027">
    <property type="term" value="P:ribosomal large subunit assembly"/>
    <property type="evidence" value="ECO:0007669"/>
    <property type="project" value="UniProtKB-UniRule"/>
</dbReference>
<dbReference type="Pfam" id="PF07767">
    <property type="entry name" value="Nop53"/>
    <property type="match status" value="1"/>
</dbReference>
<evidence type="ECO:0000256" key="6">
    <source>
        <dbReference type="SAM" id="MobiDB-lite"/>
    </source>
</evidence>
<keyword evidence="3 5" id="KW-0690">Ribosome biogenesis</keyword>
<feature type="region of interest" description="Disordered" evidence="6">
    <location>
        <begin position="409"/>
        <end position="440"/>
    </location>
</feature>
<accession>A0A1Y2G0L0</accession>
<sequence length="449" mass="48796">MPAAPKQKRSGRANSKKAAPSSSATAIASAADAPLFEIDTVGSSTVRHSLLANAAPANARLRKGTSFNKPLKSDQILAARSSVPALRGKVVPSSDIQARKTKEKLGRVDRATKEKLKRIVGRDGQGEGLWGVKGAAGEGELTEAVKKAGEYDAWEVVVKKSKYDDEAMDEAIIASTGKRVPKAPTSLNTHQLFTTEEGPRSIPLPHPGMSYNPSLPHHQALLANALTHYTAIEDREERGQPIKDAMEEVRRSGAGKELWELYEEEVGSGEDDDELAIIDPEMSELKKKAQKRKTKKQRTAKIMVREEAAALAERRAAKKRVASVLSAPSLNAALEQSTQLSLAEKAAALKIQKARVASQGLTRFRSGPSRVPDAPVTFQLGEELADNLRTLAPEGNLWRDWVGSGMRRGKVPVERANTSKKGGKRGGRGHDKNHKMKEVQKYSYKNFAV</sequence>
<dbReference type="STRING" id="106004.A0A1Y2G0L0"/>
<evidence type="ECO:0000256" key="4">
    <source>
        <dbReference type="ARBA" id="ARBA00023242"/>
    </source>
</evidence>
<dbReference type="OrthoDB" id="5072at2759"/>
<comment type="similarity">
    <text evidence="1 5">Belongs to the NOP53 family.</text>
</comment>
<evidence type="ECO:0000256" key="5">
    <source>
        <dbReference type="PIRNR" id="PIRNR017302"/>
    </source>
</evidence>
<dbReference type="Proteomes" id="UP000193467">
    <property type="component" value="Unassembled WGS sequence"/>
</dbReference>
<evidence type="ECO:0000256" key="1">
    <source>
        <dbReference type="ARBA" id="ARBA00008838"/>
    </source>
</evidence>
<comment type="subcellular location">
    <subcellularLocation>
        <location evidence="5">Nucleus</location>
        <location evidence="5">Nucleolus</location>
    </subcellularLocation>
    <subcellularLocation>
        <location evidence="5">Nucleus</location>
        <location evidence="5">Nucleoplasm</location>
    </subcellularLocation>
</comment>
<reference evidence="7 8" key="1">
    <citation type="submission" date="2016-07" db="EMBL/GenBank/DDBJ databases">
        <title>Pervasive Adenine N6-methylation of Active Genes in Fungi.</title>
        <authorList>
            <consortium name="DOE Joint Genome Institute"/>
            <person name="Mondo S.J."/>
            <person name="Dannebaum R.O."/>
            <person name="Kuo R.C."/>
            <person name="Labutti K."/>
            <person name="Haridas S."/>
            <person name="Kuo A."/>
            <person name="Salamov A."/>
            <person name="Ahrendt S.R."/>
            <person name="Lipzen A."/>
            <person name="Sullivan W."/>
            <person name="Andreopoulos W.B."/>
            <person name="Clum A."/>
            <person name="Lindquist E."/>
            <person name="Daum C."/>
            <person name="Ramamoorthy G.K."/>
            <person name="Gryganskyi A."/>
            <person name="Culley D."/>
            <person name="Magnuson J.K."/>
            <person name="James T.Y."/>
            <person name="O'Malley M.A."/>
            <person name="Stajich J.E."/>
            <person name="Spatafora J.W."/>
            <person name="Visel A."/>
            <person name="Grigoriev I.V."/>
        </authorList>
    </citation>
    <scope>NUCLEOTIDE SEQUENCE [LARGE SCALE GENOMIC DNA]</scope>
    <source>
        <strain evidence="7 8">62-1032</strain>
    </source>
</reference>
<dbReference type="GO" id="GO:0006364">
    <property type="term" value="P:rRNA processing"/>
    <property type="evidence" value="ECO:0007669"/>
    <property type="project" value="TreeGrafter"/>
</dbReference>
<evidence type="ECO:0000256" key="2">
    <source>
        <dbReference type="ARBA" id="ARBA00018339"/>
    </source>
</evidence>
<dbReference type="PANTHER" id="PTHR14211">
    <property type="entry name" value="GLIOMA SUPPRESSOR CANDIDATE REGION GENE 2"/>
    <property type="match status" value="1"/>
</dbReference>
<evidence type="ECO:0000256" key="3">
    <source>
        <dbReference type="ARBA" id="ARBA00022517"/>
    </source>
</evidence>
<dbReference type="InterPro" id="IPR011687">
    <property type="entry name" value="Nop53/GLTSCR2"/>
</dbReference>
<protein>
    <recommendedName>
        <fullName evidence="2 5">Ribosome biogenesis protein NOP53</fullName>
    </recommendedName>
</protein>